<evidence type="ECO:0000256" key="3">
    <source>
        <dbReference type="ARBA" id="ARBA00022670"/>
    </source>
</evidence>
<dbReference type="SUPFAM" id="SSF54106">
    <property type="entry name" value="LysM domain"/>
    <property type="match status" value="1"/>
</dbReference>
<dbReference type="PANTHER" id="PTHR11705">
    <property type="entry name" value="PROTEASE FAMILY M14 CARBOXYPEPTIDASE A,B"/>
    <property type="match status" value="1"/>
</dbReference>
<keyword evidence="6" id="KW-0482">Metalloprotease</keyword>
<dbReference type="CDD" id="cd00118">
    <property type="entry name" value="LysM"/>
    <property type="match status" value="2"/>
</dbReference>
<dbReference type="OrthoDB" id="9802862at2"/>
<dbReference type="RefSeq" id="WP_041089713.1">
    <property type="nucleotide sequence ID" value="NZ_JXRP01000018.1"/>
</dbReference>
<comment type="cofactor">
    <cofactor evidence="1">
        <name>Zn(2+)</name>
        <dbReference type="ChEBI" id="CHEBI:29105"/>
    </cofactor>
</comment>
<dbReference type="STRING" id="889306.KP78_29300"/>
<dbReference type="InterPro" id="IPR036779">
    <property type="entry name" value="LysM_dom_sf"/>
</dbReference>
<dbReference type="GO" id="GO:0005615">
    <property type="term" value="C:extracellular space"/>
    <property type="evidence" value="ECO:0007669"/>
    <property type="project" value="TreeGrafter"/>
</dbReference>
<evidence type="ECO:0000256" key="5">
    <source>
        <dbReference type="ARBA" id="ARBA00022833"/>
    </source>
</evidence>
<dbReference type="CDD" id="cd06229">
    <property type="entry name" value="M14_Endopeptidase_I"/>
    <property type="match status" value="1"/>
</dbReference>
<dbReference type="AlphaFoldDB" id="A0A0C2VLP4"/>
<evidence type="ECO:0008006" key="13">
    <source>
        <dbReference type="Google" id="ProtNLM"/>
    </source>
</evidence>
<dbReference type="Gene3D" id="3.40.630.10">
    <property type="entry name" value="Zn peptidases"/>
    <property type="match status" value="1"/>
</dbReference>
<dbReference type="InterPro" id="IPR018392">
    <property type="entry name" value="LysM"/>
</dbReference>
<dbReference type="EMBL" id="JXRP01000018">
    <property type="protein sequence ID" value="KIL45386.1"/>
    <property type="molecule type" value="Genomic_DNA"/>
</dbReference>
<dbReference type="InterPro" id="IPR000834">
    <property type="entry name" value="Peptidase_M14"/>
</dbReference>
<dbReference type="SUPFAM" id="SSF53187">
    <property type="entry name" value="Zn-dependent exopeptidases"/>
    <property type="match status" value="1"/>
</dbReference>
<evidence type="ECO:0000256" key="2">
    <source>
        <dbReference type="ARBA" id="ARBA00005988"/>
    </source>
</evidence>
<evidence type="ECO:0000259" key="9">
    <source>
        <dbReference type="PROSITE" id="PS51782"/>
    </source>
</evidence>
<comment type="caution">
    <text evidence="11">The sequence shown here is derived from an EMBL/GenBank/DDBJ whole genome shotgun (WGS) entry which is preliminary data.</text>
</comment>
<protein>
    <recommendedName>
        <fullName evidence="13">Peptidase M14</fullName>
    </recommendedName>
</protein>
<evidence type="ECO:0000259" key="10">
    <source>
        <dbReference type="PROSITE" id="PS52035"/>
    </source>
</evidence>
<organism evidence="11 12">
    <name type="scientific">Jeotgalibacillus soli</name>
    <dbReference type="NCBI Taxonomy" id="889306"/>
    <lineage>
        <taxon>Bacteria</taxon>
        <taxon>Bacillati</taxon>
        <taxon>Bacillota</taxon>
        <taxon>Bacilli</taxon>
        <taxon>Bacillales</taxon>
        <taxon>Caryophanaceae</taxon>
        <taxon>Jeotgalibacillus</taxon>
    </lineage>
</organism>
<accession>A0A0C2VLP4</accession>
<keyword evidence="5" id="KW-0862">Zinc</keyword>
<evidence type="ECO:0000313" key="12">
    <source>
        <dbReference type="Proteomes" id="UP000031938"/>
    </source>
</evidence>
<dbReference type="SMART" id="SM00257">
    <property type="entry name" value="LysM"/>
    <property type="match status" value="2"/>
</dbReference>
<gene>
    <name evidence="11" type="ORF">KP78_29300</name>
</gene>
<evidence type="ECO:0000256" key="6">
    <source>
        <dbReference type="ARBA" id="ARBA00023049"/>
    </source>
</evidence>
<dbReference type="PANTHER" id="PTHR11705:SF143">
    <property type="entry name" value="SLL0236 PROTEIN"/>
    <property type="match status" value="1"/>
</dbReference>
<dbReference type="Pfam" id="PF00246">
    <property type="entry name" value="Peptidase_M14"/>
    <property type="match status" value="1"/>
</dbReference>
<evidence type="ECO:0000256" key="1">
    <source>
        <dbReference type="ARBA" id="ARBA00001947"/>
    </source>
</evidence>
<evidence type="ECO:0000313" key="11">
    <source>
        <dbReference type="EMBL" id="KIL45386.1"/>
    </source>
</evidence>
<dbReference type="InterPro" id="IPR034274">
    <property type="entry name" value="ENP1_M14_CPD"/>
</dbReference>
<keyword evidence="3" id="KW-0645">Protease</keyword>
<dbReference type="Pfam" id="PF01476">
    <property type="entry name" value="LysM"/>
    <property type="match status" value="2"/>
</dbReference>
<feature type="region of interest" description="Disordered" evidence="8">
    <location>
        <begin position="261"/>
        <end position="281"/>
    </location>
</feature>
<proteinExistence type="inferred from homology"/>
<dbReference type="Proteomes" id="UP000031938">
    <property type="component" value="Unassembled WGS sequence"/>
</dbReference>
<evidence type="ECO:0000256" key="8">
    <source>
        <dbReference type="SAM" id="MobiDB-lite"/>
    </source>
</evidence>
<feature type="domain" description="LysM" evidence="9">
    <location>
        <begin position="1"/>
        <end position="45"/>
    </location>
</feature>
<keyword evidence="12" id="KW-1185">Reference proteome</keyword>
<reference evidence="11 12" key="1">
    <citation type="submission" date="2015-01" db="EMBL/GenBank/DDBJ databases">
        <title>Genome sequencing of Jeotgalibacillus soli.</title>
        <authorList>
            <person name="Goh K.M."/>
            <person name="Chan K.-G."/>
            <person name="Yaakop A.S."/>
            <person name="Ee R."/>
            <person name="Gan H.M."/>
            <person name="Chan C.S."/>
        </authorList>
    </citation>
    <scope>NUCLEOTIDE SEQUENCE [LARGE SCALE GENOMIC DNA]</scope>
    <source>
        <strain evidence="11 12">P9</strain>
    </source>
</reference>
<keyword evidence="4" id="KW-0378">Hydrolase</keyword>
<dbReference type="PROSITE" id="PS52035">
    <property type="entry name" value="PEPTIDASE_M14"/>
    <property type="match status" value="1"/>
</dbReference>
<comment type="similarity">
    <text evidence="2 7">Belongs to the peptidase M14 family.</text>
</comment>
<feature type="domain" description="LysM" evidence="9">
    <location>
        <begin position="51"/>
        <end position="95"/>
    </location>
</feature>
<sequence length="396" mass="45275">MDIVVRPGDSLMSYSQLFTIHHQLIKDSNQELQSDRLTVGQKIQIPGFVTQNYRIKVGDSLSHISQNHKIPIDTILLVNPGVFFDQLEIGQMINIPTRVTSRIVQGNRLYDYDQMQTDIRQLQTVYPFLCVPSIGRSVLGKEIPEITIGNGERQVHYNGSFHANEWITTPVIMTFLNDYALSLTNQIPIRGLSVYRLYQENFLSIVPMVNVDGVNLVLNGPPDNEPWRSEVIALNNGNRDFSGWKANIRGVDLNDQFPAKWEEERANNPKTAGPRDYGGENPLSEPEAFAMAELTRKRNFSRVLAFHTQGKVIYWGFENLEPTESEILAREFSRVSGYEPIQKIESYAGYKDWFIQDWRRYGFTIELGSGTNPLPITQYEKIYQEALGIFLAGLYM</sequence>
<dbReference type="GO" id="GO:0004181">
    <property type="term" value="F:metallocarboxypeptidase activity"/>
    <property type="evidence" value="ECO:0007669"/>
    <property type="project" value="InterPro"/>
</dbReference>
<dbReference type="GO" id="GO:0006508">
    <property type="term" value="P:proteolysis"/>
    <property type="evidence" value="ECO:0007669"/>
    <property type="project" value="UniProtKB-KW"/>
</dbReference>
<evidence type="ECO:0000256" key="7">
    <source>
        <dbReference type="PROSITE-ProRule" id="PRU01379"/>
    </source>
</evidence>
<dbReference type="SMART" id="SM00631">
    <property type="entry name" value="Zn_pept"/>
    <property type="match status" value="1"/>
</dbReference>
<feature type="active site" description="Proton donor/acceptor" evidence="7">
    <location>
        <position position="366"/>
    </location>
</feature>
<dbReference type="GO" id="GO:0008270">
    <property type="term" value="F:zinc ion binding"/>
    <property type="evidence" value="ECO:0007669"/>
    <property type="project" value="InterPro"/>
</dbReference>
<dbReference type="PROSITE" id="PS51782">
    <property type="entry name" value="LYSM"/>
    <property type="match status" value="2"/>
</dbReference>
<dbReference type="Gene3D" id="3.10.350.10">
    <property type="entry name" value="LysM domain"/>
    <property type="match status" value="2"/>
</dbReference>
<name>A0A0C2VLP4_9BACL</name>
<evidence type="ECO:0000256" key="4">
    <source>
        <dbReference type="ARBA" id="ARBA00022801"/>
    </source>
</evidence>
<dbReference type="PATRIC" id="fig|889306.3.peg.2943"/>
<feature type="domain" description="Peptidase M14" evidence="10">
    <location>
        <begin position="108"/>
        <end position="394"/>
    </location>
</feature>